<gene>
    <name evidence="1" type="ORF">SAMN05660733_01110</name>
</gene>
<dbReference type="eggNOG" id="ENOG50338JS">
    <property type="taxonomic scope" value="Bacteria"/>
</dbReference>
<dbReference type="EMBL" id="FWYC01000004">
    <property type="protein sequence ID" value="SMC68296.1"/>
    <property type="molecule type" value="Genomic_DNA"/>
</dbReference>
<reference evidence="2" key="1">
    <citation type="submission" date="2017-04" db="EMBL/GenBank/DDBJ databases">
        <authorList>
            <person name="Varghese N."/>
            <person name="Submissions S."/>
        </authorList>
    </citation>
    <scope>NUCLEOTIDE SEQUENCE [LARGE SCALE GENOMIC DNA]</scope>
    <source>
        <strain evidence="2">DSM 44073</strain>
    </source>
</reference>
<keyword evidence="2" id="KW-1185">Reference proteome</keyword>
<organism evidence="1 2">
    <name type="scientific">Lentzea albidocapillata</name>
    <dbReference type="NCBI Taxonomy" id="40571"/>
    <lineage>
        <taxon>Bacteria</taxon>
        <taxon>Bacillati</taxon>
        <taxon>Actinomycetota</taxon>
        <taxon>Actinomycetes</taxon>
        <taxon>Pseudonocardiales</taxon>
        <taxon>Pseudonocardiaceae</taxon>
        <taxon>Lentzea</taxon>
    </lineage>
</organism>
<dbReference type="AlphaFoldDB" id="A0A1W2B5T8"/>
<sequence length="159" mass="17539">MLPPMDYTRRDFAQAVLDAHPGSKRGLDMFRDGFSEDMKKHQVRVRDGLFKAFGVDPKDHAALNMMLQATLESNAAIRGPMSTFGEAGLLIRKLEGTGVLDKVDEIGALNKMSRKAHLDVIDELIELMGPTVDVVTSADLKAIGVDDTPPDSQDYEMDY</sequence>
<name>A0A1W2B5T8_9PSEU</name>
<evidence type="ECO:0000313" key="1">
    <source>
        <dbReference type="EMBL" id="SMC68296.1"/>
    </source>
</evidence>
<proteinExistence type="predicted"/>
<protein>
    <submittedName>
        <fullName evidence="1">Uncharacterized protein</fullName>
    </submittedName>
</protein>
<dbReference type="STRING" id="40571.SAMN05660733_01110"/>
<accession>A0A1W2B5T8</accession>
<dbReference type="Proteomes" id="UP000192840">
    <property type="component" value="Unassembled WGS sequence"/>
</dbReference>
<evidence type="ECO:0000313" key="2">
    <source>
        <dbReference type="Proteomes" id="UP000192840"/>
    </source>
</evidence>